<dbReference type="PROSITE" id="PS00086">
    <property type="entry name" value="CYTOCHROME_P450"/>
    <property type="match status" value="1"/>
</dbReference>
<dbReference type="Pfam" id="PF00067">
    <property type="entry name" value="p450"/>
    <property type="match status" value="2"/>
</dbReference>
<dbReference type="SUPFAM" id="SSF48264">
    <property type="entry name" value="Cytochrome P450"/>
    <property type="match status" value="1"/>
</dbReference>
<keyword evidence="7 11" id="KW-0560">Oxidoreductase</keyword>
<reference evidence="12 13" key="1">
    <citation type="submission" date="2017-11" db="EMBL/GenBank/DDBJ databases">
        <title>De-novo sequencing of pomegranate (Punica granatum L.) genome.</title>
        <authorList>
            <person name="Akparov Z."/>
            <person name="Amiraslanov A."/>
            <person name="Hajiyeva S."/>
            <person name="Abbasov M."/>
            <person name="Kaur K."/>
            <person name="Hamwieh A."/>
            <person name="Solovyev V."/>
            <person name="Salamov A."/>
            <person name="Braich B."/>
            <person name="Kosarev P."/>
            <person name="Mahmoud A."/>
            <person name="Hajiyev E."/>
            <person name="Babayeva S."/>
            <person name="Izzatullayeva V."/>
            <person name="Mammadov A."/>
            <person name="Mammadov A."/>
            <person name="Sharifova S."/>
            <person name="Ojaghi J."/>
            <person name="Eynullazada K."/>
            <person name="Bayramov B."/>
            <person name="Abdulazimova A."/>
            <person name="Shahmuradov I."/>
        </authorList>
    </citation>
    <scope>NUCLEOTIDE SEQUENCE [LARGE SCALE GENOMIC DNA]</scope>
    <source>
        <strain evidence="13">cv. AG2017</strain>
        <tissue evidence="12">Leaf</tissue>
    </source>
</reference>
<dbReference type="Gene3D" id="1.10.630.10">
    <property type="entry name" value="Cytochrome P450"/>
    <property type="match status" value="2"/>
</dbReference>
<evidence type="ECO:0000256" key="7">
    <source>
        <dbReference type="ARBA" id="ARBA00023002"/>
    </source>
</evidence>
<keyword evidence="5 11" id="KW-0479">Metal-binding</keyword>
<dbReference type="GO" id="GO:0004497">
    <property type="term" value="F:monooxygenase activity"/>
    <property type="evidence" value="ECO:0007669"/>
    <property type="project" value="UniProtKB-KW"/>
</dbReference>
<evidence type="ECO:0000256" key="3">
    <source>
        <dbReference type="ARBA" id="ARBA00022617"/>
    </source>
</evidence>
<sequence length="186" mass="20227">MDSGGRMHVGNEVWSSLDRVGWRSPENDFGEEIAEIPNFRIRSAAARPAGTTLVHAGTDTSAETLELSMSLLLNSLTALEKATAEIDSCVGQEWLIDEHDIHVLPYLQNVINETLRLFPPAPLLVPQRCGTTKRVSSRRGSRGWSKPAMPIPFGVGRRGCLGAGLAHRVVGLGLGALIQCFEWVKS</sequence>
<keyword evidence="8 11" id="KW-0408">Iron</keyword>
<accession>A0A2I0JFW2</accession>
<evidence type="ECO:0000256" key="8">
    <source>
        <dbReference type="ARBA" id="ARBA00023004"/>
    </source>
</evidence>
<dbReference type="EMBL" id="PGOL01001723">
    <property type="protein sequence ID" value="PKI55128.1"/>
    <property type="molecule type" value="Genomic_DNA"/>
</dbReference>
<keyword evidence="10" id="KW-0472">Membrane</keyword>
<evidence type="ECO:0000313" key="13">
    <source>
        <dbReference type="Proteomes" id="UP000233551"/>
    </source>
</evidence>
<evidence type="ECO:0000256" key="1">
    <source>
        <dbReference type="ARBA" id="ARBA00004167"/>
    </source>
</evidence>
<evidence type="ECO:0000313" key="12">
    <source>
        <dbReference type="EMBL" id="PKI55128.1"/>
    </source>
</evidence>
<proteinExistence type="inferred from homology"/>
<evidence type="ECO:0000256" key="2">
    <source>
        <dbReference type="ARBA" id="ARBA00010617"/>
    </source>
</evidence>
<comment type="similarity">
    <text evidence="2 11">Belongs to the cytochrome P450 family.</text>
</comment>
<keyword evidence="13" id="KW-1185">Reference proteome</keyword>
<evidence type="ECO:0000256" key="4">
    <source>
        <dbReference type="ARBA" id="ARBA00022692"/>
    </source>
</evidence>
<dbReference type="STRING" id="22663.A0A2I0JFW2"/>
<dbReference type="PRINTS" id="PR00463">
    <property type="entry name" value="EP450I"/>
</dbReference>
<evidence type="ECO:0000256" key="9">
    <source>
        <dbReference type="ARBA" id="ARBA00023033"/>
    </source>
</evidence>
<keyword evidence="6" id="KW-1133">Transmembrane helix</keyword>
<protein>
    <submittedName>
        <fullName evidence="12">Uncharacterized protein</fullName>
    </submittedName>
</protein>
<keyword evidence="3 11" id="KW-0349">Heme</keyword>
<evidence type="ECO:0000256" key="11">
    <source>
        <dbReference type="RuleBase" id="RU000461"/>
    </source>
</evidence>
<dbReference type="AlphaFoldDB" id="A0A2I0JFW2"/>
<dbReference type="PRINTS" id="PR00385">
    <property type="entry name" value="P450"/>
</dbReference>
<organism evidence="12 13">
    <name type="scientific">Punica granatum</name>
    <name type="common">Pomegranate</name>
    <dbReference type="NCBI Taxonomy" id="22663"/>
    <lineage>
        <taxon>Eukaryota</taxon>
        <taxon>Viridiplantae</taxon>
        <taxon>Streptophyta</taxon>
        <taxon>Embryophyta</taxon>
        <taxon>Tracheophyta</taxon>
        <taxon>Spermatophyta</taxon>
        <taxon>Magnoliopsida</taxon>
        <taxon>eudicotyledons</taxon>
        <taxon>Gunneridae</taxon>
        <taxon>Pentapetalae</taxon>
        <taxon>rosids</taxon>
        <taxon>malvids</taxon>
        <taxon>Myrtales</taxon>
        <taxon>Lythraceae</taxon>
        <taxon>Punica</taxon>
    </lineage>
</organism>
<name>A0A2I0JFW2_PUNGR</name>
<keyword evidence="4" id="KW-0812">Transmembrane</keyword>
<dbReference type="PANTHER" id="PTHR47947:SF62">
    <property type="entry name" value="CYTOCHROME P450, FAMILY 81, SUBFAMILY D, POLYPEPTIDE 5"/>
    <property type="match status" value="1"/>
</dbReference>
<dbReference type="InterPro" id="IPR017972">
    <property type="entry name" value="Cyt_P450_CS"/>
</dbReference>
<evidence type="ECO:0000256" key="10">
    <source>
        <dbReference type="ARBA" id="ARBA00023136"/>
    </source>
</evidence>
<comment type="subcellular location">
    <subcellularLocation>
        <location evidence="1">Membrane</location>
        <topology evidence="1">Single-pass membrane protein</topology>
    </subcellularLocation>
</comment>
<dbReference type="InterPro" id="IPR001128">
    <property type="entry name" value="Cyt_P450"/>
</dbReference>
<gene>
    <name evidence="12" type="ORF">CRG98_024419</name>
</gene>
<dbReference type="GO" id="GO:0016020">
    <property type="term" value="C:membrane"/>
    <property type="evidence" value="ECO:0007669"/>
    <property type="project" value="UniProtKB-SubCell"/>
</dbReference>
<dbReference type="InterPro" id="IPR002401">
    <property type="entry name" value="Cyt_P450_E_grp-I"/>
</dbReference>
<dbReference type="GO" id="GO:0016705">
    <property type="term" value="F:oxidoreductase activity, acting on paired donors, with incorporation or reduction of molecular oxygen"/>
    <property type="evidence" value="ECO:0007669"/>
    <property type="project" value="InterPro"/>
</dbReference>
<evidence type="ECO:0000256" key="5">
    <source>
        <dbReference type="ARBA" id="ARBA00022723"/>
    </source>
</evidence>
<keyword evidence="9 11" id="KW-0503">Monooxygenase</keyword>
<dbReference type="PANTHER" id="PTHR47947">
    <property type="entry name" value="CYTOCHROME P450 82C3-RELATED"/>
    <property type="match status" value="1"/>
</dbReference>
<comment type="caution">
    <text evidence="12">The sequence shown here is derived from an EMBL/GenBank/DDBJ whole genome shotgun (WGS) entry which is preliminary data.</text>
</comment>
<dbReference type="GO" id="GO:0020037">
    <property type="term" value="F:heme binding"/>
    <property type="evidence" value="ECO:0007669"/>
    <property type="project" value="InterPro"/>
</dbReference>
<dbReference type="Proteomes" id="UP000233551">
    <property type="component" value="Unassembled WGS sequence"/>
</dbReference>
<dbReference type="InterPro" id="IPR050651">
    <property type="entry name" value="Plant_Cytochrome_P450_Monoox"/>
</dbReference>
<dbReference type="InterPro" id="IPR036396">
    <property type="entry name" value="Cyt_P450_sf"/>
</dbReference>
<evidence type="ECO:0000256" key="6">
    <source>
        <dbReference type="ARBA" id="ARBA00022989"/>
    </source>
</evidence>
<dbReference type="GO" id="GO:0005506">
    <property type="term" value="F:iron ion binding"/>
    <property type="evidence" value="ECO:0007669"/>
    <property type="project" value="InterPro"/>
</dbReference>